<name>A0ABQ8T5R9_PERAM</name>
<keyword evidence="4" id="KW-0812">Transmembrane</keyword>
<dbReference type="InterPro" id="IPR015812">
    <property type="entry name" value="Integrin_bsu"/>
</dbReference>
<dbReference type="Pfam" id="PF18372">
    <property type="entry name" value="I-EGF_1"/>
    <property type="match status" value="1"/>
</dbReference>
<dbReference type="InterPro" id="IPR057243">
    <property type="entry name" value="Integrin_I-EGF_CS"/>
</dbReference>
<keyword evidence="5" id="KW-0479">Metal-binding</keyword>
<dbReference type="PANTHER" id="PTHR10082">
    <property type="entry name" value="INTEGRIN BETA SUBUNIT"/>
    <property type="match status" value="1"/>
</dbReference>
<dbReference type="PROSITE" id="PS00243">
    <property type="entry name" value="I_EGF_1"/>
    <property type="match status" value="2"/>
</dbReference>
<dbReference type="EMBL" id="JAJSOF020000015">
    <property type="protein sequence ID" value="KAJ4441232.1"/>
    <property type="molecule type" value="Genomic_DNA"/>
</dbReference>
<evidence type="ECO:0000313" key="17">
    <source>
        <dbReference type="EMBL" id="KAJ4441232.1"/>
    </source>
</evidence>
<evidence type="ECO:0000256" key="4">
    <source>
        <dbReference type="ARBA" id="ARBA00022692"/>
    </source>
</evidence>
<dbReference type="Pfam" id="PF07965">
    <property type="entry name" value="Integrin_B_tail"/>
    <property type="match status" value="1"/>
</dbReference>
<evidence type="ECO:0000256" key="6">
    <source>
        <dbReference type="ARBA" id="ARBA00022729"/>
    </source>
</evidence>
<comment type="subcellular location">
    <subcellularLocation>
        <location evidence="1">Membrane</location>
        <topology evidence="1">Single-pass type I membrane protein</topology>
    </subcellularLocation>
</comment>
<evidence type="ECO:0000256" key="13">
    <source>
        <dbReference type="ARBA" id="ARBA00023136"/>
    </source>
</evidence>
<dbReference type="PROSITE" id="PS52047">
    <property type="entry name" value="I_EGF_2"/>
    <property type="match status" value="2"/>
</dbReference>
<keyword evidence="13" id="KW-0472">Membrane</keyword>
<evidence type="ECO:0000256" key="14">
    <source>
        <dbReference type="ARBA" id="ARBA00023157"/>
    </source>
</evidence>
<dbReference type="Pfam" id="PF23105">
    <property type="entry name" value="EGF_integrin"/>
    <property type="match status" value="1"/>
</dbReference>
<dbReference type="InterPro" id="IPR040622">
    <property type="entry name" value="EGF_integrin_1"/>
</dbReference>
<dbReference type="SMART" id="SM01242">
    <property type="entry name" value="Integrin_B_tail"/>
    <property type="match status" value="1"/>
</dbReference>
<keyword evidence="8" id="KW-0106">Calcium</keyword>
<keyword evidence="12" id="KW-0401">Integrin</keyword>
<keyword evidence="11" id="KW-1133">Transmembrane helix</keyword>
<keyword evidence="10" id="KW-0130">Cell adhesion</keyword>
<keyword evidence="6" id="KW-0732">Signal</keyword>
<evidence type="ECO:0000256" key="5">
    <source>
        <dbReference type="ARBA" id="ARBA00022723"/>
    </source>
</evidence>
<evidence type="ECO:0000256" key="15">
    <source>
        <dbReference type="ARBA" id="ARBA00023180"/>
    </source>
</evidence>
<evidence type="ECO:0000256" key="1">
    <source>
        <dbReference type="ARBA" id="ARBA00004479"/>
    </source>
</evidence>
<keyword evidence="18" id="KW-1185">Reference proteome</keyword>
<protein>
    <recommendedName>
        <fullName evidence="16">Integrin beta subunit tail domain-containing protein</fullName>
    </recommendedName>
</protein>
<dbReference type="SUPFAM" id="SSF69687">
    <property type="entry name" value="Integrin beta tail domain"/>
    <property type="match status" value="1"/>
</dbReference>
<dbReference type="Gene3D" id="2.10.25.10">
    <property type="entry name" value="Laminin"/>
    <property type="match status" value="4"/>
</dbReference>
<accession>A0ABQ8T5R9</accession>
<feature type="domain" description="Integrin beta subunit tail" evidence="16">
    <location>
        <begin position="185"/>
        <end position="271"/>
    </location>
</feature>
<dbReference type="InterPro" id="IPR012896">
    <property type="entry name" value="Integrin_bsu_tail"/>
</dbReference>
<evidence type="ECO:0000256" key="7">
    <source>
        <dbReference type="ARBA" id="ARBA00022737"/>
    </source>
</evidence>
<comment type="caution">
    <text evidence="17">The sequence shown here is derived from an EMBL/GenBank/DDBJ whole genome shotgun (WGS) entry which is preliminary data.</text>
</comment>
<keyword evidence="14" id="KW-1015">Disulfide bond</keyword>
<evidence type="ECO:0000256" key="9">
    <source>
        <dbReference type="ARBA" id="ARBA00022842"/>
    </source>
</evidence>
<dbReference type="InterPro" id="IPR036349">
    <property type="entry name" value="Integrin_bsu_tail_dom_sf"/>
</dbReference>
<keyword evidence="7" id="KW-0677">Repeat</keyword>
<sequence>MVAGTSFTLFQGYTPNSPSCNNHGDLQCGICACSEGYYGEECQCQKNSNNVIHLNDDACRMNNNTEICSGFGACECGVCTCITRSNPSEHYYGKFCECDNFTCRRHGGLPCAGPDHGTCECGQCICKWGWTGDACECRDGVEPCIKYGSEVCMGRGDCVCGACRCRDNYSGKYCDECPSCPGQQCEKYKDIVECRVFETGPLGKKEECFQDGSITIVKVDKIEEPEYTEEDTGLRICRIPDDAGCTFIFRYVIDNSTVEVQSTKECGSEINILGK</sequence>
<proteinExistence type="inferred from homology"/>
<gene>
    <name evidence="17" type="ORF">ANN_11083</name>
</gene>
<dbReference type="InterPro" id="IPR057073">
    <property type="entry name" value="EGF_integrin_2"/>
</dbReference>
<reference evidence="17 18" key="1">
    <citation type="journal article" date="2022" name="Allergy">
        <title>Genome assembly and annotation of Periplaneta americana reveal a comprehensive cockroach allergen profile.</title>
        <authorList>
            <person name="Wang L."/>
            <person name="Xiong Q."/>
            <person name="Saelim N."/>
            <person name="Wang L."/>
            <person name="Nong W."/>
            <person name="Wan A.T."/>
            <person name="Shi M."/>
            <person name="Liu X."/>
            <person name="Cao Q."/>
            <person name="Hui J.H.L."/>
            <person name="Sookrung N."/>
            <person name="Leung T.F."/>
            <person name="Tungtrongchitr A."/>
            <person name="Tsui S.K.W."/>
        </authorList>
    </citation>
    <scope>NUCLEOTIDE SEQUENCE [LARGE SCALE GENOMIC DNA]</scope>
    <source>
        <strain evidence="17">PWHHKU_190912</strain>
    </source>
</reference>
<evidence type="ECO:0000259" key="16">
    <source>
        <dbReference type="SMART" id="SM01242"/>
    </source>
</evidence>
<evidence type="ECO:0000256" key="2">
    <source>
        <dbReference type="ARBA" id="ARBA00007449"/>
    </source>
</evidence>
<comment type="similarity">
    <text evidence="2">Belongs to the integrin beta chain family.</text>
</comment>
<evidence type="ECO:0000256" key="11">
    <source>
        <dbReference type="ARBA" id="ARBA00022989"/>
    </source>
</evidence>
<evidence type="ECO:0000256" key="8">
    <source>
        <dbReference type="ARBA" id="ARBA00022837"/>
    </source>
</evidence>
<dbReference type="PANTHER" id="PTHR10082:SF60">
    <property type="entry name" value="INTEGRIN BETA-PS"/>
    <property type="match status" value="1"/>
</dbReference>
<evidence type="ECO:0000313" key="18">
    <source>
        <dbReference type="Proteomes" id="UP001148838"/>
    </source>
</evidence>
<dbReference type="SUPFAM" id="SSF57196">
    <property type="entry name" value="EGF/Laminin"/>
    <property type="match status" value="2"/>
</dbReference>
<evidence type="ECO:0000256" key="12">
    <source>
        <dbReference type="ARBA" id="ARBA00023037"/>
    </source>
</evidence>
<keyword evidence="15" id="KW-0325">Glycoprotein</keyword>
<keyword evidence="9" id="KW-0460">Magnesium</keyword>
<dbReference type="Gene3D" id="4.10.1240.30">
    <property type="match status" value="1"/>
</dbReference>
<dbReference type="Proteomes" id="UP001148838">
    <property type="component" value="Unassembled WGS sequence"/>
</dbReference>
<evidence type="ECO:0000256" key="3">
    <source>
        <dbReference type="ARBA" id="ARBA00022536"/>
    </source>
</evidence>
<evidence type="ECO:0000256" key="10">
    <source>
        <dbReference type="ARBA" id="ARBA00022889"/>
    </source>
</evidence>
<organism evidence="17 18">
    <name type="scientific">Periplaneta americana</name>
    <name type="common">American cockroach</name>
    <name type="synonym">Blatta americana</name>
    <dbReference type="NCBI Taxonomy" id="6978"/>
    <lineage>
        <taxon>Eukaryota</taxon>
        <taxon>Metazoa</taxon>
        <taxon>Ecdysozoa</taxon>
        <taxon>Arthropoda</taxon>
        <taxon>Hexapoda</taxon>
        <taxon>Insecta</taxon>
        <taxon>Pterygota</taxon>
        <taxon>Neoptera</taxon>
        <taxon>Polyneoptera</taxon>
        <taxon>Dictyoptera</taxon>
        <taxon>Blattodea</taxon>
        <taxon>Blattoidea</taxon>
        <taxon>Blattidae</taxon>
        <taxon>Blattinae</taxon>
        <taxon>Periplaneta</taxon>
    </lineage>
</organism>
<keyword evidence="3" id="KW-0245">EGF-like domain</keyword>